<feature type="transmembrane region" description="Helical" evidence="1">
    <location>
        <begin position="174"/>
        <end position="197"/>
    </location>
</feature>
<keyword evidence="1" id="KW-1133">Transmembrane helix</keyword>
<sequence>MERVSPTIHLVLRSCIFCTTLIAFLALLGAIRHKISFRGRHRQTLALLFKLVLDLVPVVLRALNSSKRTSLNDGTIQLVDSILLCCSYICITCLEHLFLWIITFNTGLGWVIHRPGVAVTIVINLSLFVPLTKWRNELYHFWTISGASSLHFSLFCFAHIWFTKHLQFSHKWSLLAPGYLACLIVALSSLTSLFVGWKVLRARDLLPEVSE</sequence>
<name>A0ABR4AVV7_9LECA</name>
<dbReference type="Proteomes" id="UP001590951">
    <property type="component" value="Unassembled WGS sequence"/>
</dbReference>
<protein>
    <submittedName>
        <fullName evidence="2">Uncharacterized protein</fullName>
    </submittedName>
</protein>
<accession>A0ABR4AVV7</accession>
<evidence type="ECO:0000313" key="3">
    <source>
        <dbReference type="Proteomes" id="UP001590951"/>
    </source>
</evidence>
<keyword evidence="1" id="KW-0812">Transmembrane</keyword>
<reference evidence="2 3" key="1">
    <citation type="submission" date="2024-09" db="EMBL/GenBank/DDBJ databases">
        <title>Rethinking Asexuality: The Enigmatic Case of Functional Sexual Genes in Lepraria (Stereocaulaceae).</title>
        <authorList>
            <person name="Doellman M."/>
            <person name="Sun Y."/>
            <person name="Barcenas-Pena A."/>
            <person name="Lumbsch H.T."/>
            <person name="Grewe F."/>
        </authorList>
    </citation>
    <scope>NUCLEOTIDE SEQUENCE [LARGE SCALE GENOMIC DNA]</scope>
    <source>
        <strain evidence="2 3">Grewe 0041</strain>
    </source>
</reference>
<evidence type="ECO:0000256" key="1">
    <source>
        <dbReference type="SAM" id="Phobius"/>
    </source>
</evidence>
<evidence type="ECO:0000313" key="2">
    <source>
        <dbReference type="EMBL" id="KAL2048951.1"/>
    </source>
</evidence>
<feature type="transmembrane region" description="Helical" evidence="1">
    <location>
        <begin position="108"/>
        <end position="129"/>
    </location>
</feature>
<dbReference type="EMBL" id="JBHFEH010000075">
    <property type="protein sequence ID" value="KAL2048951.1"/>
    <property type="molecule type" value="Genomic_DNA"/>
</dbReference>
<keyword evidence="3" id="KW-1185">Reference proteome</keyword>
<feature type="transmembrane region" description="Helical" evidence="1">
    <location>
        <begin position="81"/>
        <end position="102"/>
    </location>
</feature>
<feature type="transmembrane region" description="Helical" evidence="1">
    <location>
        <begin position="12"/>
        <end position="31"/>
    </location>
</feature>
<organism evidence="2 3">
    <name type="scientific">Lepraria finkii</name>
    <dbReference type="NCBI Taxonomy" id="1340010"/>
    <lineage>
        <taxon>Eukaryota</taxon>
        <taxon>Fungi</taxon>
        <taxon>Dikarya</taxon>
        <taxon>Ascomycota</taxon>
        <taxon>Pezizomycotina</taxon>
        <taxon>Lecanoromycetes</taxon>
        <taxon>OSLEUM clade</taxon>
        <taxon>Lecanoromycetidae</taxon>
        <taxon>Lecanorales</taxon>
        <taxon>Lecanorineae</taxon>
        <taxon>Stereocaulaceae</taxon>
        <taxon>Lepraria</taxon>
    </lineage>
</organism>
<gene>
    <name evidence="2" type="ORF">ABVK25_010804</name>
</gene>
<feature type="transmembrane region" description="Helical" evidence="1">
    <location>
        <begin position="141"/>
        <end position="162"/>
    </location>
</feature>
<keyword evidence="1" id="KW-0472">Membrane</keyword>
<comment type="caution">
    <text evidence="2">The sequence shown here is derived from an EMBL/GenBank/DDBJ whole genome shotgun (WGS) entry which is preliminary data.</text>
</comment>
<proteinExistence type="predicted"/>